<evidence type="ECO:0000256" key="9">
    <source>
        <dbReference type="ARBA" id="ARBA00023136"/>
    </source>
</evidence>
<feature type="region of interest" description="Disordered" evidence="11">
    <location>
        <begin position="57"/>
        <end position="80"/>
    </location>
</feature>
<dbReference type="Gene3D" id="1.10.287.70">
    <property type="match status" value="1"/>
</dbReference>
<evidence type="ECO:0000256" key="3">
    <source>
        <dbReference type="ARBA" id="ARBA00022538"/>
    </source>
</evidence>
<dbReference type="GO" id="GO:0005267">
    <property type="term" value="F:potassium channel activity"/>
    <property type="evidence" value="ECO:0007669"/>
    <property type="project" value="UniProtKB-KW"/>
</dbReference>
<feature type="transmembrane region" description="Helical" evidence="12">
    <location>
        <begin position="505"/>
        <end position="524"/>
    </location>
</feature>
<feature type="domain" description="Calcium-activated potassium channel BK alpha subunit" evidence="13">
    <location>
        <begin position="503"/>
        <end position="589"/>
    </location>
</feature>
<dbReference type="InterPro" id="IPR047871">
    <property type="entry name" value="K_chnl_Slo-like"/>
</dbReference>
<dbReference type="InterPro" id="IPR013099">
    <property type="entry name" value="K_chnl_dom"/>
</dbReference>
<organism evidence="16 17">
    <name type="scientific">Trypanosoma equiperdum</name>
    <dbReference type="NCBI Taxonomy" id="5694"/>
    <lineage>
        <taxon>Eukaryota</taxon>
        <taxon>Discoba</taxon>
        <taxon>Euglenozoa</taxon>
        <taxon>Kinetoplastea</taxon>
        <taxon>Metakinetoplastina</taxon>
        <taxon>Trypanosomatida</taxon>
        <taxon>Trypanosomatidae</taxon>
        <taxon>Trypanosoma</taxon>
    </lineage>
</organism>
<keyword evidence="10 16" id="KW-0407">Ion channel</keyword>
<evidence type="ECO:0000259" key="13">
    <source>
        <dbReference type="Pfam" id="PF03493"/>
    </source>
</evidence>
<dbReference type="Pfam" id="PF21014">
    <property type="entry name" value="Slowpoke_C"/>
    <property type="match status" value="1"/>
</dbReference>
<keyword evidence="9 12" id="KW-0472">Membrane</keyword>
<dbReference type="RefSeq" id="XP_067078852.1">
    <property type="nucleotide sequence ID" value="XM_067222751.1"/>
</dbReference>
<dbReference type="GeneID" id="92382514"/>
<dbReference type="FunFam" id="1.10.287.70:FF:000223">
    <property type="entry name" value="Ion channel/Calcium-activated BK potassium channel alpha subunit, putative"/>
    <property type="match status" value="1"/>
</dbReference>
<reference evidence="16" key="1">
    <citation type="submission" date="2016-09" db="EMBL/GenBank/DDBJ databases">
        <authorList>
            <person name="Hebert L."/>
            <person name="Moumen B."/>
        </authorList>
    </citation>
    <scope>NUCLEOTIDE SEQUENCE [LARGE SCALE GENOMIC DNA]</scope>
    <source>
        <strain evidence="16">OVI</strain>
    </source>
</reference>
<evidence type="ECO:0000313" key="16">
    <source>
        <dbReference type="EMBL" id="SCU67551.1"/>
    </source>
</evidence>
<name>A0A1G4I6P9_TRYEQ</name>
<keyword evidence="2" id="KW-0813">Transport</keyword>
<feature type="transmembrane region" description="Helical" evidence="12">
    <location>
        <begin position="179"/>
        <end position="200"/>
    </location>
</feature>
<dbReference type="EMBL" id="CZPT02000763">
    <property type="protein sequence ID" value="SCU67551.1"/>
    <property type="molecule type" value="Genomic_DNA"/>
</dbReference>
<evidence type="ECO:0000256" key="7">
    <source>
        <dbReference type="ARBA" id="ARBA00022989"/>
    </source>
</evidence>
<dbReference type="InterPro" id="IPR003929">
    <property type="entry name" value="K_chnl_BK_asu"/>
</dbReference>
<dbReference type="PANTHER" id="PTHR10027">
    <property type="entry name" value="CALCIUM-ACTIVATED POTASSIUM CHANNEL ALPHA CHAIN"/>
    <property type="match status" value="1"/>
</dbReference>
<dbReference type="PANTHER" id="PTHR10027:SF10">
    <property type="entry name" value="SLOWPOKE 2, ISOFORM D"/>
    <property type="match status" value="1"/>
</dbReference>
<proteinExistence type="predicted"/>
<keyword evidence="17" id="KW-1185">Reference proteome</keyword>
<gene>
    <name evidence="16" type="ORF">TEOVI_000858000</name>
</gene>
<dbReference type="VEuPathDB" id="TriTrypDB:TEOVI_000858000"/>
<protein>
    <submittedName>
        <fullName evidence="16">Ion channel/Calcium-activated BK potassium channel alpha subunit, putative</fullName>
    </submittedName>
</protein>
<evidence type="ECO:0000256" key="5">
    <source>
        <dbReference type="ARBA" id="ARBA00022826"/>
    </source>
</evidence>
<feature type="domain" description="Potassium channel" evidence="14">
    <location>
        <begin position="280"/>
        <end position="353"/>
    </location>
</feature>
<keyword evidence="7 12" id="KW-1133">Transmembrane helix</keyword>
<keyword evidence="8" id="KW-0406">Ion transport</keyword>
<dbReference type="Proteomes" id="UP000195570">
    <property type="component" value="Unassembled WGS sequence"/>
</dbReference>
<feature type="transmembrane region" description="Helical" evidence="12">
    <location>
        <begin position="136"/>
        <end position="158"/>
    </location>
</feature>
<feature type="transmembrane region" description="Helical" evidence="12">
    <location>
        <begin position="272"/>
        <end position="292"/>
    </location>
</feature>
<evidence type="ECO:0000256" key="10">
    <source>
        <dbReference type="ARBA" id="ARBA00023303"/>
    </source>
</evidence>
<keyword evidence="3" id="KW-0633">Potassium transport</keyword>
<feature type="domain" description="Ca2+-activated K+ channel Slowpoke-like C-terminal" evidence="15">
    <location>
        <begin position="1097"/>
        <end position="1155"/>
    </location>
</feature>
<comment type="caution">
    <text evidence="16">The sequence shown here is derived from an EMBL/GenBank/DDBJ whole genome shotgun (WGS) entry which is preliminary data.</text>
</comment>
<keyword evidence="6" id="KW-0630">Potassium</keyword>
<evidence type="ECO:0000313" key="17">
    <source>
        <dbReference type="Proteomes" id="UP000195570"/>
    </source>
</evidence>
<evidence type="ECO:0000256" key="12">
    <source>
        <dbReference type="SAM" id="Phobius"/>
    </source>
</evidence>
<evidence type="ECO:0000256" key="8">
    <source>
        <dbReference type="ARBA" id="ARBA00023065"/>
    </source>
</evidence>
<feature type="transmembrane region" description="Helical" evidence="12">
    <location>
        <begin position="331"/>
        <end position="355"/>
    </location>
</feature>
<keyword evidence="5" id="KW-0631">Potassium channel</keyword>
<dbReference type="Pfam" id="PF07885">
    <property type="entry name" value="Ion_trans_2"/>
    <property type="match status" value="1"/>
</dbReference>
<dbReference type="SUPFAM" id="SSF81324">
    <property type="entry name" value="Voltage-gated potassium channels"/>
    <property type="match status" value="1"/>
</dbReference>
<sequence length="1167" mass="130940">MYTLYPRFDAQPSDPALLGEAAGNELLKEVTDLTSKGHRMDVGEYIPFRRSLRFNTPQSRRPARRRRGLQDTAPEYESEGSSGFCSDVLATFASQLRCLFPCCGPRRVEDEKLWFGFAMTRGVRNIYLRVVRQHPIVSMIVWSVLFLCETTMVAIYLWQVSGVAEGATWNSFTEEELGLCFCISSALSILLLSQLIFAYSFTPFTIVVVLVTTIYQIVLLFMALVFGLTWASRMYVPMFLRCWPMRQYFLFLLDSVAMLSSSSDRLDVVRLAAPSLSLFLTMVFTTACIFQIQQIFSGTMIGTIDSLYFVMATVSTTGFGDVLPQGNIGRMLTIGIIFVFLAKMPSWIVVVVGMVKMLRDFPKYGGPPHHFIVYGHVSQEDAVSILDEVFKLYPTRSVCFCNASFPRDVLSLGGHPNYRMRSTFMVVKVLNKASLHRMRVSEADAVIISPTSDGTAKARDDDVFLSSVTFQRHAPFVQQYLQLRFGTHIKLLEERETMVDQNMRSIMASALILPGIVPFLVNLVRTASSGGSSPASLWSEEGMDNWKDLYEYSRRATFRTFTVPPYFERRPLRDAVYLLKTFNVLVVGVEEGRNRMMILDLDYKLALSDTILVLHESGSDSVDLALRALDPTEGSRGSMTGCDRSEQWEARMASPAADASAQSGSRGDVPDAEVEELGAVGIDSASLIYPFNPSFEVPTGSNEEVPCLGTECDNSPGKTPPVAMQGHKGKANVPLPNSVALSKGTITSVLDMQVERLRRRLLGEDFVVKCFGDVSLSRLPLGGSLAVLTHLLNWRQAVRTRSEPVESSVERIERQINDILRHVSNEYQCGRSGKAPGENFLFIDHVSSFKQPLLESMYDHYLNDHASRFELVQMMRCIRGIHSRSRVTLLSWQSLSDSFLRQWDSSFEFPLRHIRGSSTMESHLNYAIKESGGAANLRGILIYCSQLSHWDFKDVPLVAVENNIRAILDCHATSEKQQQGVGGGSSRGAEVEQQVMVELKSFKSCISVTPHHADTEWRQRGEVHFQYSLAFMMGRCFSANMLQTIFIHAHRNRCIMKFLNNVLCLHRQGSVFDTGGWNSGDKSDTTLFKVCGNQLLHFQTFGDLFVFLLKHRSWVAIGVFRRFPTSEGLPGVPRYFITNPPMKMPLRVDDVVYALSGVTGAHNRMGC</sequence>
<evidence type="ECO:0000256" key="6">
    <source>
        <dbReference type="ARBA" id="ARBA00022958"/>
    </source>
</evidence>
<feature type="transmembrane region" description="Helical" evidence="12">
    <location>
        <begin position="206"/>
        <end position="231"/>
    </location>
</feature>
<accession>A0A1G4I6P9</accession>
<dbReference type="GO" id="GO:0016020">
    <property type="term" value="C:membrane"/>
    <property type="evidence" value="ECO:0007669"/>
    <property type="project" value="UniProtKB-SubCell"/>
</dbReference>
<dbReference type="InterPro" id="IPR048735">
    <property type="entry name" value="Slowpoke-like_C"/>
</dbReference>
<dbReference type="Pfam" id="PF03493">
    <property type="entry name" value="BK_channel_a"/>
    <property type="match status" value="1"/>
</dbReference>
<comment type="subcellular location">
    <subcellularLocation>
        <location evidence="1">Membrane</location>
        <topology evidence="1">Multi-pass membrane protein</topology>
    </subcellularLocation>
</comment>
<evidence type="ECO:0000256" key="1">
    <source>
        <dbReference type="ARBA" id="ARBA00004141"/>
    </source>
</evidence>
<evidence type="ECO:0000256" key="11">
    <source>
        <dbReference type="SAM" id="MobiDB-lite"/>
    </source>
</evidence>
<feature type="transmembrane region" description="Helical" evidence="12">
    <location>
        <begin position="299"/>
        <end position="319"/>
    </location>
</feature>
<evidence type="ECO:0000256" key="4">
    <source>
        <dbReference type="ARBA" id="ARBA00022692"/>
    </source>
</evidence>
<evidence type="ECO:0000256" key="2">
    <source>
        <dbReference type="ARBA" id="ARBA00022448"/>
    </source>
</evidence>
<evidence type="ECO:0000259" key="15">
    <source>
        <dbReference type="Pfam" id="PF21014"/>
    </source>
</evidence>
<keyword evidence="4 12" id="KW-0812">Transmembrane</keyword>
<evidence type="ECO:0000259" key="14">
    <source>
        <dbReference type="Pfam" id="PF07885"/>
    </source>
</evidence>
<dbReference type="AlphaFoldDB" id="A0A1G4I6P9"/>